<dbReference type="Proteomes" id="UP001241747">
    <property type="component" value="Unassembled WGS sequence"/>
</dbReference>
<keyword evidence="3" id="KW-1185">Reference proteome</keyword>
<sequence>MTDQDLHRPCGADTRLSRRRRRKGQAAIRHRRHAAAILAGLLMLPLGTLGAHAIDINSADYVPAPAGANLLLFYSQYATRSEYVSTSGATISQNTGLDSYVDILRYVHYFDVAGFRVAAQTLVPVGTLYNGRLGGTDLDSASGFGDPIFSGVLWLINNKESESYFAVAPYLYAPLGQYDSNQALNVGENRWKLDLQTAWYQGFGNGVALQIAGDVIWYGSNSDAGGGNATLTQDNTYQLQVWLSYAFAPTWSAAVGYSGFWGGTEYLSGVATGNATERDQLRFELSKFITPTFQVLGLVQRDFNTSGGFPEDFRGTLRLLQVF</sequence>
<feature type="compositionally biased region" description="Basic and acidic residues" evidence="1">
    <location>
        <begin position="1"/>
        <end position="10"/>
    </location>
</feature>
<evidence type="ECO:0008006" key="4">
    <source>
        <dbReference type="Google" id="ProtNLM"/>
    </source>
</evidence>
<dbReference type="InterPro" id="IPR025737">
    <property type="entry name" value="FApF"/>
</dbReference>
<dbReference type="Pfam" id="PF13557">
    <property type="entry name" value="Phenol_MetA_deg"/>
    <property type="match status" value="1"/>
</dbReference>
<evidence type="ECO:0000313" key="2">
    <source>
        <dbReference type="EMBL" id="MDQ0505860.1"/>
    </source>
</evidence>
<protein>
    <recommendedName>
        <fullName evidence="4">Transporter</fullName>
    </recommendedName>
</protein>
<reference evidence="2 3" key="1">
    <citation type="submission" date="2023-07" db="EMBL/GenBank/DDBJ databases">
        <title>Genomic Encyclopedia of Type Strains, Phase IV (KMG-IV): sequencing the most valuable type-strain genomes for metagenomic binning, comparative biology and taxonomic classification.</title>
        <authorList>
            <person name="Goeker M."/>
        </authorList>
    </citation>
    <scope>NUCLEOTIDE SEQUENCE [LARGE SCALE GENOMIC DNA]</scope>
    <source>
        <strain evidence="2 3">DSM 3770</strain>
    </source>
</reference>
<dbReference type="EMBL" id="JAUSVY010000005">
    <property type="protein sequence ID" value="MDQ0505860.1"/>
    <property type="molecule type" value="Genomic_DNA"/>
</dbReference>
<accession>A0ABU0LFL2</accession>
<comment type="caution">
    <text evidence="2">The sequence shown here is derived from an EMBL/GenBank/DDBJ whole genome shotgun (WGS) entry which is preliminary data.</text>
</comment>
<proteinExistence type="predicted"/>
<name>A0ABU0LFL2_XANAG</name>
<dbReference type="RefSeq" id="WP_237347585.1">
    <property type="nucleotide sequence ID" value="NZ_JABWGX010000041.1"/>
</dbReference>
<feature type="region of interest" description="Disordered" evidence="1">
    <location>
        <begin position="1"/>
        <end position="25"/>
    </location>
</feature>
<evidence type="ECO:0000313" key="3">
    <source>
        <dbReference type="Proteomes" id="UP001241747"/>
    </source>
</evidence>
<evidence type="ECO:0000256" key="1">
    <source>
        <dbReference type="SAM" id="MobiDB-lite"/>
    </source>
</evidence>
<gene>
    <name evidence="2" type="ORF">QOZ94_002660</name>
</gene>
<organism evidence="2 3">
    <name type="scientific">Xanthobacter agilis</name>
    <dbReference type="NCBI Taxonomy" id="47492"/>
    <lineage>
        <taxon>Bacteria</taxon>
        <taxon>Pseudomonadati</taxon>
        <taxon>Pseudomonadota</taxon>
        <taxon>Alphaproteobacteria</taxon>
        <taxon>Hyphomicrobiales</taxon>
        <taxon>Xanthobacteraceae</taxon>
        <taxon>Xanthobacter</taxon>
    </lineage>
</organism>